<feature type="compositionally biased region" description="Acidic residues" evidence="1">
    <location>
        <begin position="46"/>
        <end position="55"/>
    </location>
</feature>
<accession>A0ABQ2DZT3</accession>
<evidence type="ECO:0000313" key="3">
    <source>
        <dbReference type="Proteomes" id="UP000660265"/>
    </source>
</evidence>
<dbReference type="NCBIfam" id="NF047353">
    <property type="entry name" value="tube_lmo2291"/>
    <property type="match status" value="1"/>
</dbReference>
<evidence type="ECO:0000256" key="1">
    <source>
        <dbReference type="SAM" id="MobiDB-lite"/>
    </source>
</evidence>
<name>A0ABQ2DZT3_9ACTN</name>
<evidence type="ECO:0008006" key="4">
    <source>
        <dbReference type="Google" id="ProtNLM"/>
    </source>
</evidence>
<reference evidence="3" key="1">
    <citation type="journal article" date="2019" name="Int. J. Syst. Evol. Microbiol.">
        <title>The Global Catalogue of Microorganisms (GCM) 10K type strain sequencing project: providing services to taxonomists for standard genome sequencing and annotation.</title>
        <authorList>
            <consortium name="The Broad Institute Genomics Platform"/>
            <consortium name="The Broad Institute Genome Sequencing Center for Infectious Disease"/>
            <person name="Wu L."/>
            <person name="Ma J."/>
        </authorList>
    </citation>
    <scope>NUCLEOTIDE SEQUENCE [LARGE SCALE GENOMIC DNA]</scope>
    <source>
        <strain evidence="3">CGMCC 4.7275</strain>
    </source>
</reference>
<comment type="caution">
    <text evidence="2">The sequence shown here is derived from an EMBL/GenBank/DDBJ whole genome shotgun (WGS) entry which is preliminary data.</text>
</comment>
<dbReference type="RefSeq" id="WP_189106241.1">
    <property type="nucleotide sequence ID" value="NZ_BMMV01000003.1"/>
</dbReference>
<dbReference type="Proteomes" id="UP000660265">
    <property type="component" value="Unassembled WGS sequence"/>
</dbReference>
<protein>
    <recommendedName>
        <fullName evidence="4">Phage tail protein</fullName>
    </recommendedName>
</protein>
<organism evidence="2 3">
    <name type="scientific">Streptomyces camponoticapitis</name>
    <dbReference type="NCBI Taxonomy" id="1616125"/>
    <lineage>
        <taxon>Bacteria</taxon>
        <taxon>Bacillati</taxon>
        <taxon>Actinomycetota</taxon>
        <taxon>Actinomycetes</taxon>
        <taxon>Kitasatosporales</taxon>
        <taxon>Streptomycetaceae</taxon>
        <taxon>Streptomyces</taxon>
    </lineage>
</organism>
<proteinExistence type="predicted"/>
<keyword evidence="3" id="KW-1185">Reference proteome</keyword>
<evidence type="ECO:0000313" key="2">
    <source>
        <dbReference type="EMBL" id="GGJ82070.1"/>
    </source>
</evidence>
<sequence>MSTPTEQTELAREWRLEINVAAADAEEPDWQLCPGVREFQPASEPNIEDSSDYDGEGWAGNEKTGQAWELSVTIRRKANKAVKVYNAVHEKIRLAHYAYGADNKIHLRYMNRLGLPEAYEGKAIPNWQPAGGEYTALGETEITFTGDGPLTPIDNPLAS</sequence>
<dbReference type="EMBL" id="BMMV01000003">
    <property type="protein sequence ID" value="GGJ82070.1"/>
    <property type="molecule type" value="Genomic_DNA"/>
</dbReference>
<gene>
    <name evidence="2" type="ORF">GCM10011583_12030</name>
</gene>
<feature type="region of interest" description="Disordered" evidence="1">
    <location>
        <begin position="38"/>
        <end position="60"/>
    </location>
</feature>